<dbReference type="OMA" id="ELRINHM"/>
<dbReference type="eggNOG" id="ENOG502QU7K">
    <property type="taxonomic scope" value="Eukaryota"/>
</dbReference>
<sequence length="212" mass="24835">MYSFKLFQSHNLKFLLSFSLLCVLFSFLPLLSQSLNPFLMQFFSYIIEKTYMFLLCNTLLAFIALYSNLINPSSSTTHQNIQHVLDSEKSNRFEFYISESEITEPIGGDNVTESESQQEEKSLIMVEPENVVIEAEEDEEVKSLVIVEQENMNIEEEENDPMIIDKDETEKLNKKCEDFIKKMKATFCYDSRAENKFYFDYDQNHKSLVLVI</sequence>
<name>G7K0N6_MEDTR</name>
<evidence type="ECO:0000313" key="4">
    <source>
        <dbReference type="EnsemblPlants" id="AET01021"/>
    </source>
</evidence>
<keyword evidence="1 2" id="KW-0812">Transmembrane</keyword>
<keyword evidence="1" id="KW-1133">Transmembrane helix</keyword>
<reference evidence="3" key="4">
    <citation type="journal article" date="2018" name="Nat. Plants">
        <title>Whole-genome landscape of Medicago truncatula symbiotic genes.</title>
        <authorList>
            <person name="Pecrix Y."/>
            <person name="Gamas P."/>
            <person name="Carrere S."/>
        </authorList>
    </citation>
    <scope>NUCLEOTIDE SEQUENCE</scope>
    <source>
        <tissue evidence="3">Leaves</tissue>
    </source>
</reference>
<reference evidence="2 5" key="1">
    <citation type="journal article" date="2011" name="Nature">
        <title>The Medicago genome provides insight into the evolution of rhizobial symbioses.</title>
        <authorList>
            <person name="Young N.D."/>
            <person name="Debelle F."/>
            <person name="Oldroyd G.E."/>
            <person name="Geurts R."/>
            <person name="Cannon S.B."/>
            <person name="Udvardi M.K."/>
            <person name="Benedito V.A."/>
            <person name="Mayer K.F."/>
            <person name="Gouzy J."/>
            <person name="Schoof H."/>
            <person name="Van de Peer Y."/>
            <person name="Proost S."/>
            <person name="Cook D.R."/>
            <person name="Meyers B.C."/>
            <person name="Spannagl M."/>
            <person name="Cheung F."/>
            <person name="De Mita S."/>
            <person name="Krishnakumar V."/>
            <person name="Gundlach H."/>
            <person name="Zhou S."/>
            <person name="Mudge J."/>
            <person name="Bharti A.K."/>
            <person name="Murray J.D."/>
            <person name="Naoumkina M.A."/>
            <person name="Rosen B."/>
            <person name="Silverstein K.A."/>
            <person name="Tang H."/>
            <person name="Rombauts S."/>
            <person name="Zhao P.X."/>
            <person name="Zhou P."/>
            <person name="Barbe V."/>
            <person name="Bardou P."/>
            <person name="Bechner M."/>
            <person name="Bellec A."/>
            <person name="Berger A."/>
            <person name="Berges H."/>
            <person name="Bidwell S."/>
            <person name="Bisseling T."/>
            <person name="Choisne N."/>
            <person name="Couloux A."/>
            <person name="Denny R."/>
            <person name="Deshpande S."/>
            <person name="Dai X."/>
            <person name="Doyle J.J."/>
            <person name="Dudez A.M."/>
            <person name="Farmer A.D."/>
            <person name="Fouteau S."/>
            <person name="Franken C."/>
            <person name="Gibelin C."/>
            <person name="Gish J."/>
            <person name="Goldstein S."/>
            <person name="Gonzalez A.J."/>
            <person name="Green P.J."/>
            <person name="Hallab A."/>
            <person name="Hartog M."/>
            <person name="Hua A."/>
            <person name="Humphray S.J."/>
            <person name="Jeong D.H."/>
            <person name="Jing Y."/>
            <person name="Jocker A."/>
            <person name="Kenton S.M."/>
            <person name="Kim D.J."/>
            <person name="Klee K."/>
            <person name="Lai H."/>
            <person name="Lang C."/>
            <person name="Lin S."/>
            <person name="Macmil S.L."/>
            <person name="Magdelenat G."/>
            <person name="Matthews L."/>
            <person name="McCorrison J."/>
            <person name="Monaghan E.L."/>
            <person name="Mun J.H."/>
            <person name="Najar F.Z."/>
            <person name="Nicholson C."/>
            <person name="Noirot C."/>
            <person name="O'Bleness M."/>
            <person name="Paule C.R."/>
            <person name="Poulain J."/>
            <person name="Prion F."/>
            <person name="Qin B."/>
            <person name="Qu C."/>
            <person name="Retzel E.F."/>
            <person name="Riddle C."/>
            <person name="Sallet E."/>
            <person name="Samain S."/>
            <person name="Samson N."/>
            <person name="Sanders I."/>
            <person name="Saurat O."/>
            <person name="Scarpelli C."/>
            <person name="Schiex T."/>
            <person name="Segurens B."/>
            <person name="Severin A.J."/>
            <person name="Sherrier D.J."/>
            <person name="Shi R."/>
            <person name="Sims S."/>
            <person name="Singer S.R."/>
            <person name="Sinharoy S."/>
            <person name="Sterck L."/>
            <person name="Viollet A."/>
            <person name="Wang B.B."/>
            <person name="Wang K."/>
            <person name="Wang M."/>
            <person name="Wang X."/>
            <person name="Warfsmann J."/>
            <person name="Weissenbach J."/>
            <person name="White D.D."/>
            <person name="White J.D."/>
            <person name="Wiley G.B."/>
            <person name="Wincker P."/>
            <person name="Xing Y."/>
            <person name="Yang L."/>
            <person name="Yao Z."/>
            <person name="Ying F."/>
            <person name="Zhai J."/>
            <person name="Zhou L."/>
            <person name="Zuber A."/>
            <person name="Denarie J."/>
            <person name="Dixon R.A."/>
            <person name="May G.D."/>
            <person name="Schwartz D.C."/>
            <person name="Rogers J."/>
            <person name="Quetier F."/>
            <person name="Town C.D."/>
            <person name="Roe B.A."/>
        </authorList>
    </citation>
    <scope>NUCLEOTIDE SEQUENCE [LARGE SCALE GENOMIC DNA]</scope>
    <source>
        <strain evidence="2">A17</strain>
        <strain evidence="4 5">cv. Jemalong A17</strain>
    </source>
</reference>
<dbReference type="PANTHER" id="PTHR34947">
    <property type="entry name" value="TRANSMEMBRANE PROTEIN"/>
    <property type="match status" value="1"/>
</dbReference>
<reference evidence="2 5" key="2">
    <citation type="journal article" date="2014" name="BMC Genomics">
        <title>An improved genome release (version Mt4.0) for the model legume Medicago truncatula.</title>
        <authorList>
            <person name="Tang H."/>
            <person name="Krishnakumar V."/>
            <person name="Bidwell S."/>
            <person name="Rosen B."/>
            <person name="Chan A."/>
            <person name="Zhou S."/>
            <person name="Gentzbittel L."/>
            <person name="Childs K.L."/>
            <person name="Yandell M."/>
            <person name="Gundlach H."/>
            <person name="Mayer K.F."/>
            <person name="Schwartz D.C."/>
            <person name="Town C.D."/>
        </authorList>
    </citation>
    <scope>GENOME REANNOTATION</scope>
    <source>
        <strain evidence="4 5">cv. Jemalong A17</strain>
    </source>
</reference>
<accession>G7K0N6</accession>
<dbReference type="Proteomes" id="UP000265566">
    <property type="component" value="Chromosome 5"/>
</dbReference>
<dbReference type="KEGG" id="mtr:11429349"/>
<dbReference type="EMBL" id="PSQE01000005">
    <property type="protein sequence ID" value="RHN58176.1"/>
    <property type="molecule type" value="Genomic_DNA"/>
</dbReference>
<feature type="transmembrane region" description="Helical" evidence="1">
    <location>
        <begin position="12"/>
        <end position="31"/>
    </location>
</feature>
<dbReference type="EMBL" id="CM001221">
    <property type="protein sequence ID" value="AET01021.1"/>
    <property type="molecule type" value="Genomic_DNA"/>
</dbReference>
<evidence type="ECO:0000313" key="5">
    <source>
        <dbReference type="Proteomes" id="UP000002051"/>
    </source>
</evidence>
<reference evidence="4" key="3">
    <citation type="submission" date="2015-04" db="UniProtKB">
        <authorList>
            <consortium name="EnsemblPlants"/>
        </authorList>
    </citation>
    <scope>IDENTIFICATION</scope>
    <source>
        <strain evidence="4">cv. Jemalong A17</strain>
    </source>
</reference>
<keyword evidence="5" id="KW-1185">Reference proteome</keyword>
<dbReference type="Gramene" id="rna33793">
    <property type="protein sequence ID" value="RHN58176.1"/>
    <property type="gene ID" value="gene33793"/>
</dbReference>
<evidence type="ECO:0000256" key="1">
    <source>
        <dbReference type="SAM" id="Phobius"/>
    </source>
</evidence>
<dbReference type="PANTHER" id="PTHR34947:SF3">
    <property type="entry name" value="TRANSMEMBRANE PROTEIN"/>
    <property type="match status" value="1"/>
</dbReference>
<keyword evidence="1" id="KW-0472">Membrane</keyword>
<organism evidence="2 5">
    <name type="scientific">Medicago truncatula</name>
    <name type="common">Barrel medic</name>
    <name type="synonym">Medicago tribuloides</name>
    <dbReference type="NCBI Taxonomy" id="3880"/>
    <lineage>
        <taxon>Eukaryota</taxon>
        <taxon>Viridiplantae</taxon>
        <taxon>Streptophyta</taxon>
        <taxon>Embryophyta</taxon>
        <taxon>Tracheophyta</taxon>
        <taxon>Spermatophyta</taxon>
        <taxon>Magnoliopsida</taxon>
        <taxon>eudicotyledons</taxon>
        <taxon>Gunneridae</taxon>
        <taxon>Pentapetalae</taxon>
        <taxon>rosids</taxon>
        <taxon>fabids</taxon>
        <taxon>Fabales</taxon>
        <taxon>Fabaceae</taxon>
        <taxon>Papilionoideae</taxon>
        <taxon>50 kb inversion clade</taxon>
        <taxon>NPAAA clade</taxon>
        <taxon>Hologalegina</taxon>
        <taxon>IRL clade</taxon>
        <taxon>Trifolieae</taxon>
        <taxon>Medicago</taxon>
    </lineage>
</organism>
<dbReference type="Proteomes" id="UP000002051">
    <property type="component" value="Chromosome 5"/>
</dbReference>
<protein>
    <submittedName>
        <fullName evidence="2">Transmembrane protein, putative</fullName>
    </submittedName>
</protein>
<dbReference type="HOGENOM" id="CLU_1301333_0_0_1"/>
<dbReference type="EnsemblPlants" id="AET01021">
    <property type="protein sequence ID" value="AET01021"/>
    <property type="gene ID" value="MTR_5g098580"/>
</dbReference>
<gene>
    <name evidence="4" type="primary">11429349</name>
    <name evidence="2" type="ordered locus">MTR_5g098580</name>
    <name evidence="3" type="ORF">MtrunA17_Chr5g0448291</name>
</gene>
<evidence type="ECO:0000313" key="2">
    <source>
        <dbReference type="EMBL" id="AET01021.1"/>
    </source>
</evidence>
<dbReference type="PaxDb" id="3880-AET01021"/>
<dbReference type="AlphaFoldDB" id="G7K0N6"/>
<feature type="transmembrane region" description="Helical" evidence="1">
    <location>
        <begin position="51"/>
        <end position="70"/>
    </location>
</feature>
<proteinExistence type="predicted"/>
<evidence type="ECO:0000313" key="3">
    <source>
        <dbReference type="EMBL" id="RHN58176.1"/>
    </source>
</evidence>
<dbReference type="OrthoDB" id="1727102at2759"/>